<dbReference type="EMBL" id="CP051205">
    <property type="protein sequence ID" value="QJB30904.1"/>
    <property type="molecule type" value="Genomic_DNA"/>
</dbReference>
<dbReference type="KEGG" id="coy:HF329_06155"/>
<dbReference type="InterPro" id="IPR035959">
    <property type="entry name" value="RutC-like_sf"/>
</dbReference>
<dbReference type="GO" id="GO:0005829">
    <property type="term" value="C:cytosol"/>
    <property type="evidence" value="ECO:0007669"/>
    <property type="project" value="TreeGrafter"/>
</dbReference>
<keyword evidence="2" id="KW-0732">Signal</keyword>
<comment type="similarity">
    <text evidence="1">Belongs to the RutC family.</text>
</comment>
<dbReference type="PANTHER" id="PTHR11803:SF58">
    <property type="entry name" value="PROTEIN HMF1-RELATED"/>
    <property type="match status" value="1"/>
</dbReference>
<reference evidence="4" key="1">
    <citation type="submission" date="2020-04" db="EMBL/GenBank/DDBJ databases">
        <authorList>
            <person name="Kittiwongwattana C."/>
        </authorList>
    </citation>
    <scope>NUCLEOTIDE SEQUENCE [LARGE SCALE GENOMIC DNA]</scope>
    <source>
        <strain evidence="4">1310</strain>
    </source>
</reference>
<dbReference type="Proteomes" id="UP000502421">
    <property type="component" value="Chromosome"/>
</dbReference>
<dbReference type="AlphaFoldDB" id="A0AAE6ZDY3"/>
<protein>
    <submittedName>
        <fullName evidence="3">RidA family protein</fullName>
    </submittedName>
</protein>
<evidence type="ECO:0000256" key="1">
    <source>
        <dbReference type="ARBA" id="ARBA00010552"/>
    </source>
</evidence>
<dbReference type="InterPro" id="IPR006175">
    <property type="entry name" value="YjgF/YER057c/UK114"/>
</dbReference>
<dbReference type="PANTHER" id="PTHR11803">
    <property type="entry name" value="2-IMINOBUTANOATE/2-IMINOPROPANOATE DEAMINASE RIDA"/>
    <property type="match status" value="1"/>
</dbReference>
<feature type="signal peptide" evidence="2">
    <location>
        <begin position="1"/>
        <end position="25"/>
    </location>
</feature>
<accession>A0AAE6ZDY3</accession>
<dbReference type="Pfam" id="PF01042">
    <property type="entry name" value="Ribonuc_L-PSP"/>
    <property type="match status" value="1"/>
</dbReference>
<dbReference type="PROSITE" id="PS51257">
    <property type="entry name" value="PROKAR_LIPOPROTEIN"/>
    <property type="match status" value="1"/>
</dbReference>
<dbReference type="RefSeq" id="WP_168803182.1">
    <property type="nucleotide sequence ID" value="NZ_CP051205.1"/>
</dbReference>
<evidence type="ECO:0000313" key="3">
    <source>
        <dbReference type="EMBL" id="QJB30904.1"/>
    </source>
</evidence>
<evidence type="ECO:0000313" key="4">
    <source>
        <dbReference type="Proteomes" id="UP000502421"/>
    </source>
</evidence>
<sequence>MIRQIKQAALIAVCVLAAYSCNRQAPKAPAATAPEKPEYFLLRPELEKMYGYTQAVRVGNIVKIGGVISIDDKGNLTGKGDYGQQLVNVYASLEKVLKYYGCTFDDVVLENIYTTSMAELQKNAAYRQKIYTHHFPTGSWIGVKELGLPDAMVEIELEALISKEQ</sequence>
<dbReference type="CDD" id="cd00448">
    <property type="entry name" value="YjgF_YER057c_UK114_family"/>
    <property type="match status" value="1"/>
</dbReference>
<evidence type="ECO:0000256" key="2">
    <source>
        <dbReference type="SAM" id="SignalP"/>
    </source>
</evidence>
<feature type="chain" id="PRO_5042005797" evidence="2">
    <location>
        <begin position="26"/>
        <end position="165"/>
    </location>
</feature>
<dbReference type="SUPFAM" id="SSF55298">
    <property type="entry name" value="YjgF-like"/>
    <property type="match status" value="1"/>
</dbReference>
<organism evidence="3 4">
    <name type="scientific">Chitinophaga oryzae</name>
    <dbReference type="NCBI Taxonomy" id="2725414"/>
    <lineage>
        <taxon>Bacteria</taxon>
        <taxon>Pseudomonadati</taxon>
        <taxon>Bacteroidota</taxon>
        <taxon>Chitinophagia</taxon>
        <taxon>Chitinophagales</taxon>
        <taxon>Chitinophagaceae</taxon>
        <taxon>Chitinophaga</taxon>
    </lineage>
</organism>
<dbReference type="GO" id="GO:0019239">
    <property type="term" value="F:deaminase activity"/>
    <property type="evidence" value="ECO:0007669"/>
    <property type="project" value="TreeGrafter"/>
</dbReference>
<proteinExistence type="inferred from homology"/>
<name>A0AAE6ZDY3_9BACT</name>
<gene>
    <name evidence="3" type="ORF">HF329_06155</name>
</gene>
<dbReference type="Gene3D" id="3.30.1330.40">
    <property type="entry name" value="RutC-like"/>
    <property type="match status" value="1"/>
</dbReference>